<dbReference type="PROSITE" id="PS00028">
    <property type="entry name" value="ZINC_FINGER_C2H2_1"/>
    <property type="match status" value="3"/>
</dbReference>
<dbReference type="PANTHER" id="PTHR16515">
    <property type="entry name" value="PR DOMAIN ZINC FINGER PROTEIN"/>
    <property type="match status" value="1"/>
</dbReference>
<proteinExistence type="predicted"/>
<evidence type="ECO:0000256" key="1">
    <source>
        <dbReference type="ARBA" id="ARBA00004123"/>
    </source>
</evidence>
<dbReference type="SMART" id="SM00355">
    <property type="entry name" value="ZnF_C2H2"/>
    <property type="match status" value="4"/>
</dbReference>
<sequence>MFKEITMIAGLLGDNNAFLNNNKRLGDGNSNIDSNSAFQAQFMNAAVASLTGGGQQNCTLSTSNNTFNSIDGAQNMYGHGGIINNHNTSLNNSHIFTDSLNNTTQLSINGGRFNQSSSPDTNSPNSHSPSSADSTINQVLGNPHPQQHQDQFNSISGLFHHQQQFKTEQPFDVTGIINNMNNFNGHITFPPSSLSSFTQLPFQHNTTSNFLSHMNSHQNSSAMLMNTQFTSLNSGGGSIGNLPIQNKIQTIRRSRTLSDGMVKCKYCPKKFSNHEVLRRHMGDCRTVRSHECSQCGKRFKARGGLQQHARIHLQERNYNCRYCPKKFNQKSHVDQHERIHTGSKPFTCQFCGRNFRQRSQQMGHEQTHFSGNNGLQVGAHAIPVIPEKVDPITGNVLRTTGKDIILENERNDNNKISNENSHMSEAVQIGKSEGNNIHKSS</sequence>
<evidence type="ECO:0000256" key="2">
    <source>
        <dbReference type="ARBA" id="ARBA00022723"/>
    </source>
</evidence>
<evidence type="ECO:0000256" key="8">
    <source>
        <dbReference type="ARBA" id="ARBA00023242"/>
    </source>
</evidence>
<comment type="subcellular location">
    <subcellularLocation>
        <location evidence="1">Nucleus</location>
    </subcellularLocation>
</comment>
<feature type="compositionally biased region" description="Polar residues" evidence="10">
    <location>
        <begin position="106"/>
        <end position="115"/>
    </location>
</feature>
<feature type="compositionally biased region" description="Low complexity" evidence="10">
    <location>
        <begin position="116"/>
        <end position="135"/>
    </location>
</feature>
<name>A0A0K0FXF7_STRVS</name>
<keyword evidence="12" id="KW-1185">Reference proteome</keyword>
<reference evidence="12" key="1">
    <citation type="submission" date="2014-07" db="EMBL/GenBank/DDBJ databases">
        <authorList>
            <person name="Martin A.A"/>
            <person name="De Silva N."/>
        </authorList>
    </citation>
    <scope>NUCLEOTIDE SEQUENCE</scope>
</reference>
<evidence type="ECO:0000313" key="12">
    <source>
        <dbReference type="Proteomes" id="UP000035680"/>
    </source>
</evidence>
<feature type="domain" description="C2H2-type" evidence="11">
    <location>
        <begin position="318"/>
        <end position="345"/>
    </location>
</feature>
<feature type="domain" description="C2H2-type" evidence="11">
    <location>
        <begin position="290"/>
        <end position="317"/>
    </location>
</feature>
<evidence type="ECO:0000256" key="9">
    <source>
        <dbReference type="PROSITE-ProRule" id="PRU00042"/>
    </source>
</evidence>
<evidence type="ECO:0000256" key="3">
    <source>
        <dbReference type="ARBA" id="ARBA00022737"/>
    </source>
</evidence>
<dbReference type="WBParaSite" id="SVE_1713300.1">
    <property type="protein sequence ID" value="SVE_1713300.1"/>
    <property type="gene ID" value="SVE_1713300"/>
</dbReference>
<evidence type="ECO:0000256" key="6">
    <source>
        <dbReference type="ARBA" id="ARBA00023015"/>
    </source>
</evidence>
<dbReference type="FunFam" id="3.30.160.60:FF:000012">
    <property type="entry name" value="RB-associated KRAB zinc finger protein-like"/>
    <property type="match status" value="1"/>
</dbReference>
<feature type="compositionally biased region" description="Polar residues" evidence="10">
    <location>
        <begin position="136"/>
        <end position="151"/>
    </location>
</feature>
<dbReference type="InterPro" id="IPR050331">
    <property type="entry name" value="Zinc_finger"/>
</dbReference>
<dbReference type="InterPro" id="IPR036236">
    <property type="entry name" value="Znf_C2H2_sf"/>
</dbReference>
<feature type="region of interest" description="Disordered" evidence="10">
    <location>
        <begin position="411"/>
        <end position="441"/>
    </location>
</feature>
<keyword evidence="2" id="KW-0479">Metal-binding</keyword>
<dbReference type="Gene3D" id="3.30.160.60">
    <property type="entry name" value="Classic Zinc Finger"/>
    <property type="match status" value="3"/>
</dbReference>
<keyword evidence="8" id="KW-0539">Nucleus</keyword>
<dbReference type="InterPro" id="IPR013087">
    <property type="entry name" value="Znf_C2H2_type"/>
</dbReference>
<keyword evidence="6" id="KW-0805">Transcription regulation</keyword>
<evidence type="ECO:0000256" key="7">
    <source>
        <dbReference type="ARBA" id="ARBA00023163"/>
    </source>
</evidence>
<keyword evidence="4 9" id="KW-0863">Zinc-finger</keyword>
<evidence type="ECO:0000256" key="4">
    <source>
        <dbReference type="ARBA" id="ARBA00022771"/>
    </source>
</evidence>
<dbReference type="GO" id="GO:0010468">
    <property type="term" value="P:regulation of gene expression"/>
    <property type="evidence" value="ECO:0007669"/>
    <property type="project" value="TreeGrafter"/>
</dbReference>
<feature type="domain" description="C2H2-type" evidence="11">
    <location>
        <begin position="346"/>
        <end position="373"/>
    </location>
</feature>
<dbReference type="PROSITE" id="PS50157">
    <property type="entry name" value="ZINC_FINGER_C2H2_2"/>
    <property type="match status" value="3"/>
</dbReference>
<evidence type="ECO:0000313" key="13">
    <source>
        <dbReference type="WBParaSite" id="SVE_1713300.1"/>
    </source>
</evidence>
<feature type="compositionally biased region" description="Polar residues" evidence="10">
    <location>
        <begin position="414"/>
        <end position="423"/>
    </location>
</feature>
<dbReference type="Pfam" id="PF00096">
    <property type="entry name" value="zf-C2H2"/>
    <property type="match status" value="3"/>
</dbReference>
<evidence type="ECO:0000256" key="5">
    <source>
        <dbReference type="ARBA" id="ARBA00022833"/>
    </source>
</evidence>
<organism evidence="12 13">
    <name type="scientific">Strongyloides venezuelensis</name>
    <name type="common">Threadworm</name>
    <dbReference type="NCBI Taxonomy" id="75913"/>
    <lineage>
        <taxon>Eukaryota</taxon>
        <taxon>Metazoa</taxon>
        <taxon>Ecdysozoa</taxon>
        <taxon>Nematoda</taxon>
        <taxon>Chromadorea</taxon>
        <taxon>Rhabditida</taxon>
        <taxon>Tylenchina</taxon>
        <taxon>Panagrolaimomorpha</taxon>
        <taxon>Strongyloidoidea</taxon>
        <taxon>Strongyloididae</taxon>
        <taxon>Strongyloides</taxon>
    </lineage>
</organism>
<dbReference type="AlphaFoldDB" id="A0A0K0FXF7"/>
<accession>A0A0K0FXF7</accession>
<keyword evidence="3" id="KW-0677">Repeat</keyword>
<dbReference type="PANTHER" id="PTHR16515:SF49">
    <property type="entry name" value="GASTRULA ZINC FINGER PROTEIN XLCGF49.1-LIKE-RELATED"/>
    <property type="match status" value="1"/>
</dbReference>
<keyword evidence="7" id="KW-0804">Transcription</keyword>
<dbReference type="Proteomes" id="UP000035680">
    <property type="component" value="Unassembled WGS sequence"/>
</dbReference>
<reference evidence="13" key="2">
    <citation type="submission" date="2015-08" db="UniProtKB">
        <authorList>
            <consortium name="WormBaseParasite"/>
        </authorList>
    </citation>
    <scope>IDENTIFICATION</scope>
</reference>
<dbReference type="SUPFAM" id="SSF57667">
    <property type="entry name" value="beta-beta-alpha zinc fingers"/>
    <property type="match status" value="2"/>
</dbReference>
<evidence type="ECO:0000259" key="11">
    <source>
        <dbReference type="PROSITE" id="PS50157"/>
    </source>
</evidence>
<dbReference type="GO" id="GO:0008270">
    <property type="term" value="F:zinc ion binding"/>
    <property type="evidence" value="ECO:0007669"/>
    <property type="project" value="UniProtKB-KW"/>
</dbReference>
<dbReference type="STRING" id="75913.A0A0K0FXF7"/>
<evidence type="ECO:0000256" key="10">
    <source>
        <dbReference type="SAM" id="MobiDB-lite"/>
    </source>
</evidence>
<protein>
    <submittedName>
        <fullName evidence="13">Vielfaltig (inferred by orthology to a D. melanogaster protein)</fullName>
    </submittedName>
</protein>
<feature type="region of interest" description="Disordered" evidence="10">
    <location>
        <begin position="106"/>
        <end position="151"/>
    </location>
</feature>
<dbReference type="GO" id="GO:0005634">
    <property type="term" value="C:nucleus"/>
    <property type="evidence" value="ECO:0007669"/>
    <property type="project" value="UniProtKB-SubCell"/>
</dbReference>
<dbReference type="FunFam" id="3.30.160.60:FF:000512">
    <property type="entry name" value="zinc finger protein 197 isoform X1"/>
    <property type="match status" value="1"/>
</dbReference>
<keyword evidence="5" id="KW-0862">Zinc</keyword>